<dbReference type="EMBL" id="CP095074">
    <property type="protein sequence ID" value="UOQ94404.1"/>
    <property type="molecule type" value="Genomic_DNA"/>
</dbReference>
<evidence type="ECO:0000256" key="1">
    <source>
        <dbReference type="ARBA" id="ARBA00008007"/>
    </source>
</evidence>
<accession>A0ABY4H239</accession>
<evidence type="ECO:0000313" key="3">
    <source>
        <dbReference type="Proteomes" id="UP000831880"/>
    </source>
</evidence>
<gene>
    <name evidence="2" type="ORF">MUO14_05470</name>
</gene>
<dbReference type="RefSeq" id="WP_244754066.1">
    <property type="nucleotide sequence ID" value="NZ_CP095074.1"/>
</dbReference>
<name>A0ABY4H239_9BACI</name>
<dbReference type="CDD" id="cd06223">
    <property type="entry name" value="PRTases_typeI"/>
    <property type="match status" value="1"/>
</dbReference>
<dbReference type="PANTHER" id="PTHR47505:SF1">
    <property type="entry name" value="DNA UTILIZATION PROTEIN YHGH"/>
    <property type="match status" value="1"/>
</dbReference>
<dbReference type="InterPro" id="IPR000836">
    <property type="entry name" value="PRTase_dom"/>
</dbReference>
<dbReference type="PANTHER" id="PTHR47505">
    <property type="entry name" value="DNA UTILIZATION PROTEIN YHGH"/>
    <property type="match status" value="1"/>
</dbReference>
<dbReference type="SUPFAM" id="SSF53271">
    <property type="entry name" value="PRTase-like"/>
    <property type="match status" value="1"/>
</dbReference>
<dbReference type="Gene3D" id="3.40.50.2020">
    <property type="match status" value="1"/>
</dbReference>
<dbReference type="Proteomes" id="UP000831880">
    <property type="component" value="Chromosome"/>
</dbReference>
<dbReference type="InterPro" id="IPR029057">
    <property type="entry name" value="PRTase-like"/>
</dbReference>
<evidence type="ECO:0000313" key="2">
    <source>
        <dbReference type="EMBL" id="UOQ94404.1"/>
    </source>
</evidence>
<reference evidence="2 3" key="1">
    <citation type="submission" date="2022-04" db="EMBL/GenBank/DDBJ databases">
        <title>Halobacillus sp. isolated from saltern.</title>
        <authorList>
            <person name="Won M."/>
            <person name="Lee C.-M."/>
            <person name="Woen H.-Y."/>
            <person name="Kwon S.-W."/>
        </authorList>
    </citation>
    <scope>NUCLEOTIDE SEQUENCE [LARGE SCALE GENOMIC DNA]</scope>
    <source>
        <strain evidence="2 3">SSTM10-2</strain>
    </source>
</reference>
<proteinExistence type="inferred from homology"/>
<protein>
    <submittedName>
        <fullName evidence="2">ComF family protein</fullName>
    </submittedName>
</protein>
<sequence length="165" mass="18851">MRWEQSEQYAGCLEKNVSVYTYNEFAREVVARWKYRGDFILVEAFAEALQTTYHQHFQDVGADLVAIPLSGQRIQERGFNQSDAIIAQLGFEAVDFFTRKGSEKQSKRGRRERVSSENPFVLVGEPRKPVLLVDDIYTTGMTVRHLASLLKGHGCPAVYSLTLFR</sequence>
<organism evidence="2 3">
    <name type="scientific">Halobacillus shinanisalinarum</name>
    <dbReference type="NCBI Taxonomy" id="2932258"/>
    <lineage>
        <taxon>Bacteria</taxon>
        <taxon>Bacillati</taxon>
        <taxon>Bacillota</taxon>
        <taxon>Bacilli</taxon>
        <taxon>Bacillales</taxon>
        <taxon>Bacillaceae</taxon>
        <taxon>Halobacillus</taxon>
    </lineage>
</organism>
<dbReference type="InterPro" id="IPR051910">
    <property type="entry name" value="ComF/GntX_DNA_util-trans"/>
</dbReference>
<comment type="similarity">
    <text evidence="1">Belongs to the ComF/GntX family.</text>
</comment>
<keyword evidence="3" id="KW-1185">Reference proteome</keyword>